<keyword evidence="2" id="KW-0472">Membrane</keyword>
<feature type="transmembrane region" description="Helical" evidence="2">
    <location>
        <begin position="137"/>
        <end position="156"/>
    </location>
</feature>
<keyword evidence="2" id="KW-0812">Transmembrane</keyword>
<accession>A0A8T8K372</accession>
<feature type="transmembrane region" description="Helical" evidence="2">
    <location>
        <begin position="34"/>
        <end position="55"/>
    </location>
</feature>
<feature type="transmembrane region" description="Helical" evidence="2">
    <location>
        <begin position="70"/>
        <end position="91"/>
    </location>
</feature>
<feature type="compositionally biased region" description="Basic and acidic residues" evidence="1">
    <location>
        <begin position="209"/>
        <end position="220"/>
    </location>
</feature>
<dbReference type="Pfam" id="PF13240">
    <property type="entry name" value="Zn_Ribbon_1"/>
    <property type="match status" value="1"/>
</dbReference>
<dbReference type="Proteomes" id="UP000681041">
    <property type="component" value="Chromosome"/>
</dbReference>
<sequence>MKCPKCETEIEDSDDYCRKCGEPVSEGGKKKLTLFDTVLGLMLLVFLLLFAWLAIDTYFRIVDNETWRKLFFMAAAGGIGGTLAALNSFSIHQASEKFKVSFIWWYLVRPLAGLILGVVVYLLLLSNLLILELPADAATPLTTLTYSVIAFLAGFASKEVITKLREVIKTIIPYNATETEEPPTPPESRFEVVENPDPLLTEEPPTPPETEKKDTKLQEK</sequence>
<gene>
    <name evidence="4" type="ORF">HYG87_00740</name>
</gene>
<name>A0A8T8K372_9EURY</name>
<dbReference type="AlphaFoldDB" id="A0A8T8K372"/>
<dbReference type="KEGG" id="meme:HYG87_00740"/>
<dbReference type="InterPro" id="IPR026870">
    <property type="entry name" value="Zinc_ribbon_dom"/>
</dbReference>
<evidence type="ECO:0000313" key="5">
    <source>
        <dbReference type="Proteomes" id="UP000681041"/>
    </source>
</evidence>
<dbReference type="GeneID" id="64819246"/>
<evidence type="ECO:0000313" key="4">
    <source>
        <dbReference type="EMBL" id="QUH22392.1"/>
    </source>
</evidence>
<organism evidence="4 5">
    <name type="scientific">Methanobacterium alkalithermotolerans</name>
    <dbReference type="NCBI Taxonomy" id="2731220"/>
    <lineage>
        <taxon>Archaea</taxon>
        <taxon>Methanobacteriati</taxon>
        <taxon>Methanobacteriota</taxon>
        <taxon>Methanomada group</taxon>
        <taxon>Methanobacteria</taxon>
        <taxon>Methanobacteriales</taxon>
        <taxon>Methanobacteriaceae</taxon>
        <taxon>Methanobacterium</taxon>
    </lineage>
</organism>
<keyword evidence="2" id="KW-1133">Transmembrane helix</keyword>
<dbReference type="OrthoDB" id="70967at2157"/>
<keyword evidence="5" id="KW-1185">Reference proteome</keyword>
<feature type="domain" description="Zinc-ribbon" evidence="3">
    <location>
        <begin position="2"/>
        <end position="24"/>
    </location>
</feature>
<feature type="transmembrane region" description="Helical" evidence="2">
    <location>
        <begin position="103"/>
        <end position="125"/>
    </location>
</feature>
<feature type="region of interest" description="Disordered" evidence="1">
    <location>
        <begin position="177"/>
        <end position="220"/>
    </location>
</feature>
<evidence type="ECO:0000259" key="3">
    <source>
        <dbReference type="Pfam" id="PF13240"/>
    </source>
</evidence>
<evidence type="ECO:0000256" key="2">
    <source>
        <dbReference type="SAM" id="Phobius"/>
    </source>
</evidence>
<dbReference type="RefSeq" id="WP_211533337.1">
    <property type="nucleotide sequence ID" value="NZ_CP058560.1"/>
</dbReference>
<proteinExistence type="predicted"/>
<reference evidence="4" key="1">
    <citation type="submission" date="2020-07" db="EMBL/GenBank/DDBJ databases">
        <title>Methanobacterium. sp. MethCan genome.</title>
        <authorList>
            <person name="Postec A."/>
            <person name="Quemeneur M."/>
        </authorList>
    </citation>
    <scope>NUCLEOTIDE SEQUENCE</scope>
    <source>
        <strain evidence="4">MethCAN</strain>
    </source>
</reference>
<dbReference type="EMBL" id="CP058560">
    <property type="protein sequence ID" value="QUH22392.1"/>
    <property type="molecule type" value="Genomic_DNA"/>
</dbReference>
<evidence type="ECO:0000256" key="1">
    <source>
        <dbReference type="SAM" id="MobiDB-lite"/>
    </source>
</evidence>
<protein>
    <submittedName>
        <fullName evidence="4">Zinc ribbon domain-containing protein</fullName>
    </submittedName>
</protein>